<proteinExistence type="predicted"/>
<keyword evidence="2" id="KW-1185">Reference proteome</keyword>
<name>M7BED7_CHEMY</name>
<dbReference type="EMBL" id="KB534798">
    <property type="protein sequence ID" value="EMP33935.1"/>
    <property type="molecule type" value="Genomic_DNA"/>
</dbReference>
<gene>
    <name evidence="1" type="ORF">UY3_08911</name>
</gene>
<accession>M7BED7</accession>
<sequence length="206" mass="23548">MDSGVWVKERKTMHVCHDKVLDFAVHMWVVHSCMKGTLISGSVLKEKELTGNMIVHQFCQQCLARSPYTCSSTEISGVTWLVSLSSEVVLPYRYKVKLCWYSYAHMRTTLPVEYTSIPIQLHGNDLNGYIVTWCSLLLLHQERVDNYISLSPQERKHLKGKVLDNEKNKTNPFVGYNAISSMPERRFLDGSPLERGSPTKADKLLL</sequence>
<evidence type="ECO:0000313" key="2">
    <source>
        <dbReference type="Proteomes" id="UP000031443"/>
    </source>
</evidence>
<organism evidence="1 2">
    <name type="scientific">Chelonia mydas</name>
    <name type="common">Green sea-turtle</name>
    <name type="synonym">Chelonia agassizi</name>
    <dbReference type="NCBI Taxonomy" id="8469"/>
    <lineage>
        <taxon>Eukaryota</taxon>
        <taxon>Metazoa</taxon>
        <taxon>Chordata</taxon>
        <taxon>Craniata</taxon>
        <taxon>Vertebrata</taxon>
        <taxon>Euteleostomi</taxon>
        <taxon>Archelosauria</taxon>
        <taxon>Testudinata</taxon>
        <taxon>Testudines</taxon>
        <taxon>Cryptodira</taxon>
        <taxon>Durocryptodira</taxon>
        <taxon>Americhelydia</taxon>
        <taxon>Chelonioidea</taxon>
        <taxon>Cheloniidae</taxon>
        <taxon>Chelonia</taxon>
    </lineage>
</organism>
<evidence type="ECO:0000313" key="1">
    <source>
        <dbReference type="EMBL" id="EMP33935.1"/>
    </source>
</evidence>
<protein>
    <submittedName>
        <fullName evidence="1">Uncharacterized protein</fullName>
    </submittedName>
</protein>
<dbReference type="Proteomes" id="UP000031443">
    <property type="component" value="Unassembled WGS sequence"/>
</dbReference>
<dbReference type="AlphaFoldDB" id="M7BED7"/>
<reference evidence="2" key="1">
    <citation type="journal article" date="2013" name="Nat. Genet.">
        <title>The draft genomes of soft-shell turtle and green sea turtle yield insights into the development and evolution of the turtle-specific body plan.</title>
        <authorList>
            <person name="Wang Z."/>
            <person name="Pascual-Anaya J."/>
            <person name="Zadissa A."/>
            <person name="Li W."/>
            <person name="Niimura Y."/>
            <person name="Huang Z."/>
            <person name="Li C."/>
            <person name="White S."/>
            <person name="Xiong Z."/>
            <person name="Fang D."/>
            <person name="Wang B."/>
            <person name="Ming Y."/>
            <person name="Chen Y."/>
            <person name="Zheng Y."/>
            <person name="Kuraku S."/>
            <person name="Pignatelli M."/>
            <person name="Herrero J."/>
            <person name="Beal K."/>
            <person name="Nozawa M."/>
            <person name="Li Q."/>
            <person name="Wang J."/>
            <person name="Zhang H."/>
            <person name="Yu L."/>
            <person name="Shigenobu S."/>
            <person name="Wang J."/>
            <person name="Liu J."/>
            <person name="Flicek P."/>
            <person name="Searle S."/>
            <person name="Wang J."/>
            <person name="Kuratani S."/>
            <person name="Yin Y."/>
            <person name="Aken B."/>
            <person name="Zhang G."/>
            <person name="Irie N."/>
        </authorList>
    </citation>
    <scope>NUCLEOTIDE SEQUENCE [LARGE SCALE GENOMIC DNA]</scope>
</reference>